<dbReference type="Proteomes" id="UP001289374">
    <property type="component" value="Unassembled WGS sequence"/>
</dbReference>
<sequence>MVSREGKVFIVKGVKRKDLESAECAMEGLRIGHRVQHEQRAKAGQSRPGILSEIGVNWDLRVVNKSYEWVEKAVVFRPELRNWQSSVRDGLLEAGVDPYNGFSLNSFSLFFALFWIEAIGNEAASNVIPFASTARSVFIRNLASPLYLTAATLMEKITGPLSAGSLRLASTDVRVNPIVRFNYSGNGTVEDFSLEN</sequence>
<dbReference type="GO" id="GO:0016829">
    <property type="term" value="F:lyase activity"/>
    <property type="evidence" value="ECO:0007669"/>
    <property type="project" value="UniProtKB-KW"/>
</dbReference>
<dbReference type="EMBL" id="JACGWL010000897">
    <property type="protein sequence ID" value="KAK4381358.1"/>
    <property type="molecule type" value="Genomic_DNA"/>
</dbReference>
<keyword evidence="3" id="KW-0274">FAD</keyword>
<keyword evidence="2" id="KW-0285">Flavoprotein</keyword>
<evidence type="ECO:0000256" key="3">
    <source>
        <dbReference type="ARBA" id="ARBA00022827"/>
    </source>
</evidence>
<name>A0AAE1T2N9_9LAMI</name>
<dbReference type="AlphaFoldDB" id="A0AAE1T2N9"/>
<evidence type="ECO:0000256" key="1">
    <source>
        <dbReference type="ARBA" id="ARBA00001974"/>
    </source>
</evidence>
<keyword evidence="5" id="KW-1185">Reference proteome</keyword>
<proteinExistence type="predicted"/>
<gene>
    <name evidence="4" type="ORF">Sango_2732100</name>
</gene>
<dbReference type="SUPFAM" id="SSF54373">
    <property type="entry name" value="FAD-linked reductases, C-terminal domain"/>
    <property type="match status" value="1"/>
</dbReference>
<dbReference type="PANTHER" id="PTHR45968:SF2">
    <property type="entry name" value="(R)-MANDELONITRILE LYASE-LIKE"/>
    <property type="match status" value="1"/>
</dbReference>
<evidence type="ECO:0000313" key="4">
    <source>
        <dbReference type="EMBL" id="KAK4381358.1"/>
    </source>
</evidence>
<comment type="cofactor">
    <cofactor evidence="1">
        <name>FAD</name>
        <dbReference type="ChEBI" id="CHEBI:57692"/>
    </cofactor>
</comment>
<evidence type="ECO:0000256" key="2">
    <source>
        <dbReference type="ARBA" id="ARBA00022630"/>
    </source>
</evidence>
<keyword evidence="4" id="KW-0456">Lyase</keyword>
<comment type="caution">
    <text evidence="4">The sequence shown here is derived from an EMBL/GenBank/DDBJ whole genome shotgun (WGS) entry which is preliminary data.</text>
</comment>
<reference evidence="4" key="1">
    <citation type="submission" date="2020-06" db="EMBL/GenBank/DDBJ databases">
        <authorList>
            <person name="Li T."/>
            <person name="Hu X."/>
            <person name="Zhang T."/>
            <person name="Song X."/>
            <person name="Zhang H."/>
            <person name="Dai N."/>
            <person name="Sheng W."/>
            <person name="Hou X."/>
            <person name="Wei L."/>
        </authorList>
    </citation>
    <scope>NUCLEOTIDE SEQUENCE</scope>
    <source>
        <strain evidence="4">K16</strain>
        <tissue evidence="4">Leaf</tissue>
    </source>
</reference>
<dbReference type="PANTHER" id="PTHR45968">
    <property type="entry name" value="OSJNBA0019K04.7 PROTEIN"/>
    <property type="match status" value="1"/>
</dbReference>
<dbReference type="Gene3D" id="3.30.410.40">
    <property type="match status" value="1"/>
</dbReference>
<organism evidence="4 5">
    <name type="scientific">Sesamum angolense</name>
    <dbReference type="NCBI Taxonomy" id="2727404"/>
    <lineage>
        <taxon>Eukaryota</taxon>
        <taxon>Viridiplantae</taxon>
        <taxon>Streptophyta</taxon>
        <taxon>Embryophyta</taxon>
        <taxon>Tracheophyta</taxon>
        <taxon>Spermatophyta</taxon>
        <taxon>Magnoliopsida</taxon>
        <taxon>eudicotyledons</taxon>
        <taxon>Gunneridae</taxon>
        <taxon>Pentapetalae</taxon>
        <taxon>asterids</taxon>
        <taxon>lamiids</taxon>
        <taxon>Lamiales</taxon>
        <taxon>Pedaliaceae</taxon>
        <taxon>Sesamum</taxon>
    </lineage>
</organism>
<dbReference type="InterPro" id="IPR051871">
    <property type="entry name" value="GMC_Oxidoreductase-Related"/>
</dbReference>
<reference evidence="4" key="2">
    <citation type="journal article" date="2024" name="Plant">
        <title>Genomic evolution and insights into agronomic trait innovations of Sesamum species.</title>
        <authorList>
            <person name="Miao H."/>
            <person name="Wang L."/>
            <person name="Qu L."/>
            <person name="Liu H."/>
            <person name="Sun Y."/>
            <person name="Le M."/>
            <person name="Wang Q."/>
            <person name="Wei S."/>
            <person name="Zheng Y."/>
            <person name="Lin W."/>
            <person name="Duan Y."/>
            <person name="Cao H."/>
            <person name="Xiong S."/>
            <person name="Wang X."/>
            <person name="Wei L."/>
            <person name="Li C."/>
            <person name="Ma Q."/>
            <person name="Ju M."/>
            <person name="Zhao R."/>
            <person name="Li G."/>
            <person name="Mu C."/>
            <person name="Tian Q."/>
            <person name="Mei H."/>
            <person name="Zhang T."/>
            <person name="Gao T."/>
            <person name="Zhang H."/>
        </authorList>
    </citation>
    <scope>NUCLEOTIDE SEQUENCE</scope>
    <source>
        <strain evidence="4">K16</strain>
    </source>
</reference>
<evidence type="ECO:0000313" key="5">
    <source>
        <dbReference type="Proteomes" id="UP001289374"/>
    </source>
</evidence>
<protein>
    <submittedName>
        <fullName evidence="4">(R)-mandelonitrile lyase-like</fullName>
    </submittedName>
</protein>
<accession>A0AAE1T2N9</accession>